<dbReference type="InterPro" id="IPR019343">
    <property type="entry name" value="PPP1R21_N"/>
</dbReference>
<dbReference type="InterPro" id="IPR040024">
    <property type="entry name" value="PPP1R21"/>
</dbReference>
<reference evidence="3" key="2">
    <citation type="submission" date="2020-05" db="UniProtKB">
        <authorList>
            <consortium name="EnsemblMetazoa"/>
        </authorList>
    </citation>
    <scope>IDENTIFICATION</scope>
    <source>
        <strain evidence="3">IAEA</strain>
    </source>
</reference>
<accession>A0A1B0AKW9</accession>
<dbReference type="Pfam" id="PF10205">
    <property type="entry name" value="KLRAQ"/>
    <property type="match status" value="1"/>
</dbReference>
<dbReference type="STRING" id="67801.A0A1B0AKW9"/>
<evidence type="ECO:0000259" key="2">
    <source>
        <dbReference type="SMART" id="SM01254"/>
    </source>
</evidence>
<feature type="region of interest" description="Disordered" evidence="1">
    <location>
        <begin position="76"/>
        <end position="112"/>
    </location>
</feature>
<dbReference type="EMBL" id="JXJN01028997">
    <property type="status" value="NOT_ANNOTATED_CDS"/>
    <property type="molecule type" value="Genomic_DNA"/>
</dbReference>
<dbReference type="EnsemblMetazoa" id="GPPI000406-RA">
    <property type="protein sequence ID" value="GPPI000406-PA"/>
    <property type="gene ID" value="GPPI000406"/>
</dbReference>
<protein>
    <recommendedName>
        <fullName evidence="2">Protein phosphatase 1 regulatory subunit 21 N-terminal domain-containing protein</fullName>
    </recommendedName>
</protein>
<proteinExistence type="predicted"/>
<dbReference type="PANTHER" id="PTHR21448">
    <property type="entry name" value="SMOOTH MUSCLE MYOSIN HEAVY CHAIN-RELATED"/>
    <property type="match status" value="1"/>
</dbReference>
<evidence type="ECO:0000313" key="4">
    <source>
        <dbReference type="Proteomes" id="UP000092460"/>
    </source>
</evidence>
<dbReference type="PANTHER" id="PTHR21448:SF0">
    <property type="entry name" value="PROTEIN PHOSPHATASE 1 REGULATORY SUBUNIT 21"/>
    <property type="match status" value="1"/>
</dbReference>
<sequence length="112" mass="12353">DYKCYPPLNFLLIFLVSSASRRSASRHSTATASANFSEVSAAAILIASSCDRDVTELTMQLRTQASVLKRAVLDEQSKSSGLRDQLTQKEPTLRRAEQEVDSSGFRNKQLEG</sequence>
<dbReference type="VEuPathDB" id="VectorBase:GPPI000406"/>
<name>A0A1B0AKW9_9MUSC</name>
<dbReference type="Proteomes" id="UP000092460">
    <property type="component" value="Unassembled WGS sequence"/>
</dbReference>
<dbReference type="SMART" id="SM01254">
    <property type="entry name" value="KLRAQ"/>
    <property type="match status" value="1"/>
</dbReference>
<keyword evidence="4" id="KW-1185">Reference proteome</keyword>
<feature type="domain" description="Protein phosphatase 1 regulatory subunit 21 N-terminal" evidence="2">
    <location>
        <begin position="55"/>
        <end position="111"/>
    </location>
</feature>
<organism evidence="3 4">
    <name type="scientific">Glossina palpalis gambiensis</name>
    <dbReference type="NCBI Taxonomy" id="67801"/>
    <lineage>
        <taxon>Eukaryota</taxon>
        <taxon>Metazoa</taxon>
        <taxon>Ecdysozoa</taxon>
        <taxon>Arthropoda</taxon>
        <taxon>Hexapoda</taxon>
        <taxon>Insecta</taxon>
        <taxon>Pterygota</taxon>
        <taxon>Neoptera</taxon>
        <taxon>Endopterygota</taxon>
        <taxon>Diptera</taxon>
        <taxon>Brachycera</taxon>
        <taxon>Muscomorpha</taxon>
        <taxon>Hippoboscoidea</taxon>
        <taxon>Glossinidae</taxon>
        <taxon>Glossina</taxon>
    </lineage>
</organism>
<dbReference type="GO" id="GO:0016020">
    <property type="term" value="C:membrane"/>
    <property type="evidence" value="ECO:0007669"/>
    <property type="project" value="TreeGrafter"/>
</dbReference>
<dbReference type="AlphaFoldDB" id="A0A1B0AKW9"/>
<reference evidence="4" key="1">
    <citation type="submission" date="2015-01" db="EMBL/GenBank/DDBJ databases">
        <authorList>
            <person name="Aksoy S."/>
            <person name="Warren W."/>
            <person name="Wilson R.K."/>
        </authorList>
    </citation>
    <scope>NUCLEOTIDE SEQUENCE [LARGE SCALE GENOMIC DNA]</scope>
    <source>
        <strain evidence="4">IAEA</strain>
    </source>
</reference>
<evidence type="ECO:0000313" key="3">
    <source>
        <dbReference type="EnsemblMetazoa" id="GPPI000406-PA"/>
    </source>
</evidence>
<evidence type="ECO:0000256" key="1">
    <source>
        <dbReference type="SAM" id="MobiDB-lite"/>
    </source>
</evidence>
<dbReference type="GO" id="GO:0005769">
    <property type="term" value="C:early endosome"/>
    <property type="evidence" value="ECO:0007669"/>
    <property type="project" value="TreeGrafter"/>
</dbReference>